<evidence type="ECO:0000313" key="2">
    <source>
        <dbReference type="EMBL" id="MFI7588939.1"/>
    </source>
</evidence>
<dbReference type="Pfam" id="PF20447">
    <property type="entry name" value="DUF6704"/>
    <property type="match status" value="1"/>
</dbReference>
<comment type="caution">
    <text evidence="2">The sequence shown here is derived from an EMBL/GenBank/DDBJ whole genome shotgun (WGS) entry which is preliminary data.</text>
</comment>
<keyword evidence="3" id="KW-1185">Reference proteome</keyword>
<gene>
    <name evidence="2" type="ORF">ACIB24_17885</name>
</gene>
<reference evidence="2 3" key="1">
    <citation type="submission" date="2024-10" db="EMBL/GenBank/DDBJ databases">
        <title>The Natural Products Discovery Center: Release of the First 8490 Sequenced Strains for Exploring Actinobacteria Biosynthetic Diversity.</title>
        <authorList>
            <person name="Kalkreuter E."/>
            <person name="Kautsar S.A."/>
            <person name="Yang D."/>
            <person name="Bader C.D."/>
            <person name="Teijaro C.N."/>
            <person name="Fluegel L."/>
            <person name="Davis C.M."/>
            <person name="Simpson J.R."/>
            <person name="Lauterbach L."/>
            <person name="Steele A.D."/>
            <person name="Gui C."/>
            <person name="Meng S."/>
            <person name="Li G."/>
            <person name="Viehrig K."/>
            <person name="Ye F."/>
            <person name="Su P."/>
            <person name="Kiefer A.F."/>
            <person name="Nichols A."/>
            <person name="Cepeda A.J."/>
            <person name="Yan W."/>
            <person name="Fan B."/>
            <person name="Jiang Y."/>
            <person name="Adhikari A."/>
            <person name="Zheng C.-J."/>
            <person name="Schuster L."/>
            <person name="Cowan T.M."/>
            <person name="Smanski M.J."/>
            <person name="Chevrette M.G."/>
            <person name="De Carvalho L.P.S."/>
            <person name="Shen B."/>
        </authorList>
    </citation>
    <scope>NUCLEOTIDE SEQUENCE [LARGE SCALE GENOMIC DNA]</scope>
    <source>
        <strain evidence="2 3">NPDC049639</strain>
    </source>
</reference>
<evidence type="ECO:0000313" key="3">
    <source>
        <dbReference type="Proteomes" id="UP001612915"/>
    </source>
</evidence>
<keyword evidence="1" id="KW-1133">Transmembrane helix</keyword>
<accession>A0ABW8ARG1</accession>
<feature type="transmembrane region" description="Helical" evidence="1">
    <location>
        <begin position="27"/>
        <end position="49"/>
    </location>
</feature>
<feature type="transmembrane region" description="Helical" evidence="1">
    <location>
        <begin position="55"/>
        <end position="77"/>
    </location>
</feature>
<dbReference type="InterPro" id="IPR046550">
    <property type="entry name" value="DUF6704"/>
</dbReference>
<dbReference type="NCBIfam" id="NF041681">
    <property type="entry name" value="HGxxPAAW"/>
    <property type="match status" value="1"/>
</dbReference>
<dbReference type="RefSeq" id="WP_398283145.1">
    <property type="nucleotide sequence ID" value="NZ_JBITLV010000006.1"/>
</dbReference>
<keyword evidence="1" id="KW-0472">Membrane</keyword>
<keyword evidence="1" id="KW-0812">Transmembrane</keyword>
<proteinExistence type="predicted"/>
<evidence type="ECO:0000256" key="1">
    <source>
        <dbReference type="SAM" id="Phobius"/>
    </source>
</evidence>
<organism evidence="2 3">
    <name type="scientific">Spongisporangium articulatum</name>
    <dbReference type="NCBI Taxonomy" id="3362603"/>
    <lineage>
        <taxon>Bacteria</taxon>
        <taxon>Bacillati</taxon>
        <taxon>Actinomycetota</taxon>
        <taxon>Actinomycetes</taxon>
        <taxon>Kineosporiales</taxon>
        <taxon>Kineosporiaceae</taxon>
        <taxon>Spongisporangium</taxon>
    </lineage>
</organism>
<name>A0ABW8ARG1_9ACTN</name>
<protein>
    <submittedName>
        <fullName evidence="2">HGxxPAAW family protein</fullName>
    </submittedName>
</protein>
<dbReference type="Proteomes" id="UP001612915">
    <property type="component" value="Unassembled WGS sequence"/>
</dbReference>
<dbReference type="EMBL" id="JBITLV010000006">
    <property type="protein sequence ID" value="MFI7588939.1"/>
    <property type="molecule type" value="Genomic_DNA"/>
</dbReference>
<sequence length="85" mass="8422">MAKTTDQPVVDPARVLPHDPYGHGHSIAAWAAVTIVMVGFGVASIGFVIPNVPLAIVGGVIALAGGPIGKILGAMGLGSSHGSTR</sequence>